<dbReference type="EC" id="2.7.4.6" evidence="12 15"/>
<feature type="binding site" evidence="12 13">
    <location>
        <position position="58"/>
    </location>
    <ligand>
        <name>ATP</name>
        <dbReference type="ChEBI" id="CHEBI:30616"/>
    </ligand>
</feature>
<evidence type="ECO:0000256" key="12">
    <source>
        <dbReference type="HAMAP-Rule" id="MF_00451"/>
    </source>
</evidence>
<dbReference type="EMBL" id="FMYU01000003">
    <property type="protein sequence ID" value="SDC22831.1"/>
    <property type="molecule type" value="Genomic_DNA"/>
</dbReference>
<evidence type="ECO:0000256" key="15">
    <source>
        <dbReference type="RuleBase" id="RU004013"/>
    </source>
</evidence>
<evidence type="ECO:0000256" key="10">
    <source>
        <dbReference type="ARBA" id="ARBA00022842"/>
    </source>
</evidence>
<protein>
    <recommendedName>
        <fullName evidence="12 15">Nucleoside diphosphate kinase</fullName>
        <shortName evidence="12">NDK</shortName>
        <shortName evidence="12">NDP kinase</shortName>
        <ecNumber evidence="12 15">2.7.4.6</ecNumber>
    </recommendedName>
    <alternativeName>
        <fullName evidence="12">Nucleoside-2-P kinase</fullName>
    </alternativeName>
</protein>
<comment type="similarity">
    <text evidence="2 12 13 14">Belongs to the NDK family.</text>
</comment>
<keyword evidence="11 12" id="KW-0546">Nucleotide metabolism</keyword>
<feature type="domain" description="Nucleoside diphosphate kinase-like" evidence="16">
    <location>
        <begin position="2"/>
        <end position="138"/>
    </location>
</feature>
<evidence type="ECO:0000256" key="6">
    <source>
        <dbReference type="ARBA" id="ARBA00022723"/>
    </source>
</evidence>
<organism evidence="17 18">
    <name type="scientific">Desulfurella multipotens</name>
    <dbReference type="NCBI Taxonomy" id="79269"/>
    <lineage>
        <taxon>Bacteria</taxon>
        <taxon>Pseudomonadati</taxon>
        <taxon>Campylobacterota</taxon>
        <taxon>Desulfurellia</taxon>
        <taxon>Desulfurellales</taxon>
        <taxon>Desulfurellaceae</taxon>
        <taxon>Desulfurella</taxon>
    </lineage>
</organism>
<evidence type="ECO:0000256" key="3">
    <source>
        <dbReference type="ARBA" id="ARBA00022490"/>
    </source>
</evidence>
<dbReference type="GO" id="GO:0005524">
    <property type="term" value="F:ATP binding"/>
    <property type="evidence" value="ECO:0007669"/>
    <property type="project" value="UniProtKB-UniRule"/>
</dbReference>
<dbReference type="HAMAP" id="MF_00451">
    <property type="entry name" value="NDP_kinase"/>
    <property type="match status" value="1"/>
</dbReference>
<dbReference type="AlphaFoldDB" id="A0A1G6JW36"/>
<gene>
    <name evidence="12" type="primary">ndk</name>
    <name evidence="17" type="ORF">SAMN05660835_00493</name>
</gene>
<keyword evidence="6 12" id="KW-0479">Metal-binding</keyword>
<keyword evidence="8 12" id="KW-0418">Kinase</keyword>
<dbReference type="Proteomes" id="UP000199411">
    <property type="component" value="Unassembled WGS sequence"/>
</dbReference>
<feature type="binding site" evidence="12 13">
    <location>
        <position position="103"/>
    </location>
    <ligand>
        <name>ATP</name>
        <dbReference type="ChEBI" id="CHEBI:30616"/>
    </ligand>
</feature>
<feature type="binding site" evidence="12 13">
    <location>
        <position position="10"/>
    </location>
    <ligand>
        <name>ATP</name>
        <dbReference type="ChEBI" id="CHEBI:30616"/>
    </ligand>
</feature>
<comment type="subcellular location">
    <subcellularLocation>
        <location evidence="12">Cytoplasm</location>
    </subcellularLocation>
</comment>
<evidence type="ECO:0000256" key="1">
    <source>
        <dbReference type="ARBA" id="ARBA00001946"/>
    </source>
</evidence>
<evidence type="ECO:0000256" key="9">
    <source>
        <dbReference type="ARBA" id="ARBA00022840"/>
    </source>
</evidence>
<accession>A0A1G6JW36</accession>
<dbReference type="SUPFAM" id="SSF54919">
    <property type="entry name" value="Nucleoside diphosphate kinase, NDK"/>
    <property type="match status" value="1"/>
</dbReference>
<dbReference type="GO" id="GO:0006183">
    <property type="term" value="P:GTP biosynthetic process"/>
    <property type="evidence" value="ECO:0007669"/>
    <property type="project" value="UniProtKB-UniRule"/>
</dbReference>
<dbReference type="GO" id="GO:0006241">
    <property type="term" value="P:CTP biosynthetic process"/>
    <property type="evidence" value="ECO:0007669"/>
    <property type="project" value="UniProtKB-UniRule"/>
</dbReference>
<dbReference type="InterPro" id="IPR034907">
    <property type="entry name" value="NDK-like_dom"/>
</dbReference>
<feature type="active site" description="Pros-phosphohistidine intermediate" evidence="12 13">
    <location>
        <position position="116"/>
    </location>
</feature>
<evidence type="ECO:0000256" key="2">
    <source>
        <dbReference type="ARBA" id="ARBA00008142"/>
    </source>
</evidence>
<sequence>MLEKTLSIIKPDAVKAGYSGKIITMLEENGFEIKAMKKIRLTKKQAEGFYIVHKNRPFYDSLTTFMSSGNIIVMVLEKENAIADYRNLMGATDPAKAQRGTIRALYGKNIEENAVHGSDSKESADFEIPYFFSSIEIL</sequence>
<dbReference type="PANTHER" id="PTHR46161">
    <property type="entry name" value="NUCLEOSIDE DIPHOSPHATE KINASE"/>
    <property type="match status" value="1"/>
</dbReference>
<dbReference type="PROSITE" id="PS00469">
    <property type="entry name" value="NDPK"/>
    <property type="match status" value="1"/>
</dbReference>
<evidence type="ECO:0000256" key="8">
    <source>
        <dbReference type="ARBA" id="ARBA00022777"/>
    </source>
</evidence>
<dbReference type="FunFam" id="3.30.70.141:FF:000017">
    <property type="entry name" value="Nucleoside diphosphate kinase"/>
    <property type="match status" value="1"/>
</dbReference>
<dbReference type="GO" id="GO:0004550">
    <property type="term" value="F:nucleoside diphosphate kinase activity"/>
    <property type="evidence" value="ECO:0007669"/>
    <property type="project" value="UniProtKB-UniRule"/>
</dbReference>
<dbReference type="Gene3D" id="3.30.70.141">
    <property type="entry name" value="Nucleoside diphosphate kinase-like domain"/>
    <property type="match status" value="1"/>
</dbReference>
<keyword evidence="9 12" id="KW-0067">ATP-binding</keyword>
<evidence type="ECO:0000256" key="11">
    <source>
        <dbReference type="ARBA" id="ARBA00023080"/>
    </source>
</evidence>
<dbReference type="GO" id="GO:0005737">
    <property type="term" value="C:cytoplasm"/>
    <property type="evidence" value="ECO:0007669"/>
    <property type="project" value="UniProtKB-SubCell"/>
</dbReference>
<evidence type="ECO:0000313" key="18">
    <source>
        <dbReference type="Proteomes" id="UP000199411"/>
    </source>
</evidence>
<evidence type="ECO:0000259" key="16">
    <source>
        <dbReference type="SMART" id="SM00562"/>
    </source>
</evidence>
<evidence type="ECO:0000313" key="17">
    <source>
        <dbReference type="EMBL" id="SDC22831.1"/>
    </source>
</evidence>
<dbReference type="InterPro" id="IPR001564">
    <property type="entry name" value="Nucleoside_diP_kinase"/>
</dbReference>
<feature type="binding site" evidence="12 13">
    <location>
        <position position="86"/>
    </location>
    <ligand>
        <name>ATP</name>
        <dbReference type="ChEBI" id="CHEBI:30616"/>
    </ligand>
</feature>
<dbReference type="CDD" id="cd04413">
    <property type="entry name" value="NDPk_I"/>
    <property type="match status" value="1"/>
</dbReference>
<comment type="subunit">
    <text evidence="12">Homotetramer.</text>
</comment>
<comment type="catalytic activity">
    <reaction evidence="12 15">
        <text>a 2'-deoxyribonucleoside 5'-diphosphate + ATP = a 2'-deoxyribonucleoside 5'-triphosphate + ADP</text>
        <dbReference type="Rhea" id="RHEA:44640"/>
        <dbReference type="ChEBI" id="CHEBI:30616"/>
        <dbReference type="ChEBI" id="CHEBI:61560"/>
        <dbReference type="ChEBI" id="CHEBI:73316"/>
        <dbReference type="ChEBI" id="CHEBI:456216"/>
        <dbReference type="EC" id="2.7.4.6"/>
    </reaction>
</comment>
<comment type="cofactor">
    <cofactor evidence="1 12">
        <name>Mg(2+)</name>
        <dbReference type="ChEBI" id="CHEBI:18420"/>
    </cofactor>
</comment>
<dbReference type="PROSITE" id="PS51374">
    <property type="entry name" value="NDPK_LIKE"/>
    <property type="match status" value="1"/>
</dbReference>
<reference evidence="18" key="1">
    <citation type="submission" date="2016-10" db="EMBL/GenBank/DDBJ databases">
        <authorList>
            <person name="Varghese N."/>
            <person name="Submissions S."/>
        </authorList>
    </citation>
    <scope>NUCLEOTIDE SEQUENCE [LARGE SCALE GENOMIC DNA]</scope>
    <source>
        <strain evidence="18">DSM 8415</strain>
    </source>
</reference>
<comment type="catalytic activity">
    <reaction evidence="12">
        <text>a ribonucleoside 5'-diphosphate + ATP = a ribonucleoside 5'-triphosphate + ADP</text>
        <dbReference type="Rhea" id="RHEA:18113"/>
        <dbReference type="ChEBI" id="CHEBI:30616"/>
        <dbReference type="ChEBI" id="CHEBI:57930"/>
        <dbReference type="ChEBI" id="CHEBI:61557"/>
        <dbReference type="ChEBI" id="CHEBI:456216"/>
        <dbReference type="EC" id="2.7.4.6"/>
    </reaction>
</comment>
<dbReference type="PRINTS" id="PR01243">
    <property type="entry name" value="NUCDPKINASE"/>
</dbReference>
<feature type="binding site" evidence="12 13">
    <location>
        <position position="92"/>
    </location>
    <ligand>
        <name>ATP</name>
        <dbReference type="ChEBI" id="CHEBI:30616"/>
    </ligand>
</feature>
<keyword evidence="5 12" id="KW-0808">Transferase</keyword>
<comment type="function">
    <text evidence="12">Major role in the synthesis of nucleoside triphosphates other than ATP. The ATP gamma phosphate is transferred to the NDP beta phosphate via a ping-pong mechanism, using a phosphorylated active-site intermediate.</text>
</comment>
<dbReference type="InterPro" id="IPR023005">
    <property type="entry name" value="Nucleoside_diP_kinase_AS"/>
</dbReference>
<feature type="binding site" evidence="12 13">
    <location>
        <position position="113"/>
    </location>
    <ligand>
        <name>ATP</name>
        <dbReference type="ChEBI" id="CHEBI:30616"/>
    </ligand>
</feature>
<dbReference type="Pfam" id="PF00334">
    <property type="entry name" value="NDK"/>
    <property type="match status" value="1"/>
</dbReference>
<dbReference type="GO" id="GO:0006228">
    <property type="term" value="P:UTP biosynthetic process"/>
    <property type="evidence" value="ECO:0007669"/>
    <property type="project" value="UniProtKB-UniRule"/>
</dbReference>
<keyword evidence="3 12" id="KW-0963">Cytoplasm</keyword>
<keyword evidence="18" id="KW-1185">Reference proteome</keyword>
<keyword evidence="7 12" id="KW-0547">Nucleotide-binding</keyword>
<keyword evidence="10 12" id="KW-0460">Magnesium</keyword>
<dbReference type="PANTHER" id="PTHR46161:SF3">
    <property type="entry name" value="NUCLEOSIDE DIPHOSPHATE KINASE DDB_G0292928-RELATED"/>
    <property type="match status" value="1"/>
</dbReference>
<dbReference type="GO" id="GO:0046872">
    <property type="term" value="F:metal ion binding"/>
    <property type="evidence" value="ECO:0007669"/>
    <property type="project" value="UniProtKB-KW"/>
</dbReference>
<proteinExistence type="inferred from homology"/>
<keyword evidence="4 12" id="KW-0597">Phosphoprotein</keyword>
<evidence type="ECO:0000256" key="14">
    <source>
        <dbReference type="RuleBase" id="RU004011"/>
    </source>
</evidence>
<dbReference type="NCBIfam" id="NF001908">
    <property type="entry name" value="PRK00668.1"/>
    <property type="match status" value="1"/>
</dbReference>
<name>A0A1G6JW36_9BACT</name>
<dbReference type="InterPro" id="IPR036850">
    <property type="entry name" value="NDK-like_dom_sf"/>
</dbReference>
<evidence type="ECO:0000256" key="4">
    <source>
        <dbReference type="ARBA" id="ARBA00022553"/>
    </source>
</evidence>
<evidence type="ECO:0000256" key="13">
    <source>
        <dbReference type="PROSITE-ProRule" id="PRU00706"/>
    </source>
</evidence>
<evidence type="ECO:0000256" key="5">
    <source>
        <dbReference type="ARBA" id="ARBA00022679"/>
    </source>
</evidence>
<dbReference type="SMART" id="SM00562">
    <property type="entry name" value="NDK"/>
    <property type="match status" value="1"/>
</dbReference>
<evidence type="ECO:0000256" key="7">
    <source>
        <dbReference type="ARBA" id="ARBA00022741"/>
    </source>
</evidence>